<dbReference type="RefSeq" id="WP_045248118.1">
    <property type="nucleotide sequence ID" value="NZ_JYIY01000077.1"/>
</dbReference>
<dbReference type="Pfam" id="PF08818">
    <property type="entry name" value="DUF1801"/>
    <property type="match status" value="1"/>
</dbReference>
<dbReference type="OrthoDB" id="5951444at2"/>
<dbReference type="PATRIC" id="fig|400772.4.peg.2234"/>
<name>A0A0F0LU19_9MICO</name>
<comment type="caution">
    <text evidence="3">The sequence shown here is derived from an EMBL/GenBank/DDBJ whole genome shotgun (WGS) entry which is preliminary data.</text>
</comment>
<reference evidence="3 4" key="1">
    <citation type="submission" date="2015-02" db="EMBL/GenBank/DDBJ databases">
        <title>Draft genome sequences of ten Microbacterium spp. with emphasis on heavy metal contaminated environments.</title>
        <authorList>
            <person name="Corretto E."/>
        </authorList>
    </citation>
    <scope>NUCLEOTIDE SEQUENCE [LARGE SCALE GENOMIC DNA]</scope>
    <source>
        <strain evidence="3 4">DSM 18659</strain>
    </source>
</reference>
<dbReference type="STRING" id="400772.RR49_02219"/>
<keyword evidence="4" id="KW-1185">Reference proteome</keyword>
<evidence type="ECO:0000313" key="3">
    <source>
        <dbReference type="EMBL" id="KJL35785.1"/>
    </source>
</evidence>
<dbReference type="AlphaFoldDB" id="A0A0F0LU19"/>
<evidence type="ECO:0000313" key="5">
    <source>
        <dbReference type="Proteomes" id="UP000257479"/>
    </source>
</evidence>
<sequence>MRALSPDDLIAAIPVATRRADARLLLERFARATGESATVWGSSIIAFGSYHYRYASGREGDAPAAGFAARASTLVVYVPDRLDAHADALARLGAYRAGKGCLYLKSLADIDLDVLIDIVTTASDRVKAGSAIHGAGGASA</sequence>
<dbReference type="EMBL" id="JYIY01000077">
    <property type="protein sequence ID" value="KJL35785.1"/>
    <property type="molecule type" value="Genomic_DNA"/>
</dbReference>
<feature type="domain" description="YdhG-like" evidence="1">
    <location>
        <begin position="18"/>
        <end position="122"/>
    </location>
</feature>
<dbReference type="Proteomes" id="UP000033451">
    <property type="component" value="Unassembled WGS sequence"/>
</dbReference>
<protein>
    <submittedName>
        <fullName evidence="2">DUF1801 domain-containing protein</fullName>
    </submittedName>
</protein>
<dbReference type="Proteomes" id="UP000257479">
    <property type="component" value="Unassembled WGS sequence"/>
</dbReference>
<evidence type="ECO:0000259" key="1">
    <source>
        <dbReference type="Pfam" id="PF08818"/>
    </source>
</evidence>
<proteinExistence type="predicted"/>
<dbReference type="InterPro" id="IPR014922">
    <property type="entry name" value="YdhG-like"/>
</dbReference>
<evidence type="ECO:0000313" key="4">
    <source>
        <dbReference type="Proteomes" id="UP000033451"/>
    </source>
</evidence>
<gene>
    <name evidence="2" type="ORF">DCP95_03670</name>
    <name evidence="3" type="ORF">RR49_02219</name>
</gene>
<accession>A0A0F0LU19</accession>
<dbReference type="EMBL" id="DMNG01000063">
    <property type="protein sequence ID" value="HAN23653.1"/>
    <property type="molecule type" value="Genomic_DNA"/>
</dbReference>
<reference evidence="2 5" key="2">
    <citation type="journal article" date="2018" name="Nat. Biotechnol.">
        <title>A standardized bacterial taxonomy based on genome phylogeny substantially revises the tree of life.</title>
        <authorList>
            <person name="Parks D.H."/>
            <person name="Chuvochina M."/>
            <person name="Waite D.W."/>
            <person name="Rinke C."/>
            <person name="Skarshewski A."/>
            <person name="Chaumeil P.A."/>
            <person name="Hugenholtz P."/>
        </authorList>
    </citation>
    <scope>NUCLEOTIDE SEQUENCE [LARGE SCALE GENOMIC DNA]</scope>
    <source>
        <strain evidence="2">UBA9152</strain>
    </source>
</reference>
<evidence type="ECO:0000313" key="2">
    <source>
        <dbReference type="EMBL" id="HAN23653.1"/>
    </source>
</evidence>
<organism evidence="3 4">
    <name type="scientific">Microbacterium ginsengisoli</name>
    <dbReference type="NCBI Taxonomy" id="400772"/>
    <lineage>
        <taxon>Bacteria</taxon>
        <taxon>Bacillati</taxon>
        <taxon>Actinomycetota</taxon>
        <taxon>Actinomycetes</taxon>
        <taxon>Micrococcales</taxon>
        <taxon>Microbacteriaceae</taxon>
        <taxon>Microbacterium</taxon>
    </lineage>
</organism>